<evidence type="ECO:0000313" key="2">
    <source>
        <dbReference type="EMBL" id="OQP61072.1"/>
    </source>
</evidence>
<keyword evidence="1" id="KW-0812">Transmembrane</keyword>
<evidence type="ECO:0008006" key="4">
    <source>
        <dbReference type="Google" id="ProtNLM"/>
    </source>
</evidence>
<evidence type="ECO:0000313" key="3">
    <source>
        <dbReference type="Proteomes" id="UP000192796"/>
    </source>
</evidence>
<dbReference type="InterPro" id="IPR036249">
    <property type="entry name" value="Thioredoxin-like_sf"/>
</dbReference>
<name>A0A1V9FRV0_9BACT</name>
<accession>A0A1V9FRV0</accession>
<sequence>MKIVAIVLIIILSIVNVLLLGHIHAYKKEVSLDEKYLRDDKNILENRVIFQVKSSNDRVATTAMLKDENRNTHALSDIINNKDKFVLRFTENNCHSCVESMFRQLSEPAIGLKKEDVIILVSYSNMNSLKHLLEKYRFDGHIYNIDEKEMADNFAEKLNVPYFFVIKADGTERMAFFPEGPILYDLTEEYLKIVSETLHKQAAGSQ</sequence>
<gene>
    <name evidence="2" type="ORF">A3860_04970</name>
</gene>
<reference evidence="2 3" key="1">
    <citation type="submission" date="2016-03" db="EMBL/GenBank/DDBJ databases">
        <title>Niastella vici sp. nov., isolated from farmland soil.</title>
        <authorList>
            <person name="Chen L."/>
            <person name="Wang D."/>
            <person name="Yang S."/>
            <person name="Wang G."/>
        </authorList>
    </citation>
    <scope>NUCLEOTIDE SEQUENCE [LARGE SCALE GENOMIC DNA]</scope>
    <source>
        <strain evidence="2 3">DJ57</strain>
    </source>
</reference>
<dbReference type="RefSeq" id="WP_081151293.1">
    <property type="nucleotide sequence ID" value="NZ_LVYD01000058.1"/>
</dbReference>
<dbReference type="STRING" id="1703345.A3860_04970"/>
<dbReference type="EMBL" id="LVYD01000058">
    <property type="protein sequence ID" value="OQP61072.1"/>
    <property type="molecule type" value="Genomic_DNA"/>
</dbReference>
<protein>
    <recommendedName>
        <fullName evidence="4">Alkyl hydroperoxide reductase subunit C/ Thiol specific antioxidant domain-containing protein</fullName>
    </recommendedName>
</protein>
<proteinExistence type="predicted"/>
<dbReference type="Gene3D" id="3.40.30.10">
    <property type="entry name" value="Glutaredoxin"/>
    <property type="match status" value="1"/>
</dbReference>
<dbReference type="AlphaFoldDB" id="A0A1V9FRV0"/>
<dbReference type="OrthoDB" id="677754at2"/>
<feature type="transmembrane region" description="Helical" evidence="1">
    <location>
        <begin position="6"/>
        <end position="26"/>
    </location>
</feature>
<dbReference type="SUPFAM" id="SSF52833">
    <property type="entry name" value="Thioredoxin-like"/>
    <property type="match status" value="1"/>
</dbReference>
<dbReference type="Proteomes" id="UP000192796">
    <property type="component" value="Unassembled WGS sequence"/>
</dbReference>
<organism evidence="2 3">
    <name type="scientific">Niastella vici</name>
    <dbReference type="NCBI Taxonomy" id="1703345"/>
    <lineage>
        <taxon>Bacteria</taxon>
        <taxon>Pseudomonadati</taxon>
        <taxon>Bacteroidota</taxon>
        <taxon>Chitinophagia</taxon>
        <taxon>Chitinophagales</taxon>
        <taxon>Chitinophagaceae</taxon>
        <taxon>Niastella</taxon>
    </lineage>
</organism>
<keyword evidence="1" id="KW-0472">Membrane</keyword>
<comment type="caution">
    <text evidence="2">The sequence shown here is derived from an EMBL/GenBank/DDBJ whole genome shotgun (WGS) entry which is preliminary data.</text>
</comment>
<evidence type="ECO:0000256" key="1">
    <source>
        <dbReference type="SAM" id="Phobius"/>
    </source>
</evidence>
<keyword evidence="3" id="KW-1185">Reference proteome</keyword>
<keyword evidence="1" id="KW-1133">Transmembrane helix</keyword>